<evidence type="ECO:0000313" key="11">
    <source>
        <dbReference type="Proteomes" id="UP000593594"/>
    </source>
</evidence>
<dbReference type="PANTHER" id="PTHR33910:SF1">
    <property type="entry name" value="PROTEIN TRANSLOCASE SUBUNIT SECE"/>
    <property type="match status" value="1"/>
</dbReference>
<keyword evidence="2 9" id="KW-0813">Transport</keyword>
<dbReference type="GO" id="GO:0005886">
    <property type="term" value="C:plasma membrane"/>
    <property type="evidence" value="ECO:0007669"/>
    <property type="project" value="UniProtKB-SubCell"/>
</dbReference>
<dbReference type="GO" id="GO:0043952">
    <property type="term" value="P:protein transport by the Sec complex"/>
    <property type="evidence" value="ECO:0007669"/>
    <property type="project" value="UniProtKB-UniRule"/>
</dbReference>
<dbReference type="InterPro" id="IPR001901">
    <property type="entry name" value="Translocase_SecE/Sec61-g"/>
</dbReference>
<comment type="subunit">
    <text evidence="9">Component of the Sec protein translocase complex. Heterotrimer consisting of SecY, SecE and SecG subunits. The heterotrimers can form oligomers, although 1 heterotrimer is thought to be able to translocate proteins. Interacts with the ribosome. Interacts with SecDF, and other proteins may be involved. Interacts with SecA.</text>
</comment>
<sequence>MAKTNPFQFVQQVRAEMAKVTWPTRKETMITTAMVMVMVAFASVFFLIADQILSWVVGYILGFGA</sequence>
<dbReference type="GO" id="GO:0008320">
    <property type="term" value="F:protein transmembrane transporter activity"/>
    <property type="evidence" value="ECO:0007669"/>
    <property type="project" value="UniProtKB-UniRule"/>
</dbReference>
<keyword evidence="8 9" id="KW-0472">Membrane</keyword>
<dbReference type="PANTHER" id="PTHR33910">
    <property type="entry name" value="PROTEIN TRANSLOCASE SUBUNIT SECE"/>
    <property type="match status" value="1"/>
</dbReference>
<dbReference type="InterPro" id="IPR038379">
    <property type="entry name" value="SecE_sf"/>
</dbReference>
<dbReference type="RefSeq" id="WP_213162544.1">
    <property type="nucleotide sequence ID" value="NZ_CP058214.1"/>
</dbReference>
<keyword evidence="4 9" id="KW-0812">Transmembrane</keyword>
<keyword evidence="7 9" id="KW-0811">Translocation</keyword>
<evidence type="ECO:0000256" key="1">
    <source>
        <dbReference type="ARBA" id="ARBA00004370"/>
    </source>
</evidence>
<dbReference type="Gene3D" id="1.20.5.1030">
    <property type="entry name" value="Preprotein translocase secy subunit"/>
    <property type="match status" value="1"/>
</dbReference>
<evidence type="ECO:0000256" key="7">
    <source>
        <dbReference type="ARBA" id="ARBA00023010"/>
    </source>
</evidence>
<protein>
    <recommendedName>
        <fullName evidence="9">Protein translocase subunit SecE</fullName>
    </recommendedName>
</protein>
<gene>
    <name evidence="9 10" type="primary">secE</name>
    <name evidence="10" type="ORF">HW532_00375</name>
</gene>
<dbReference type="Pfam" id="PF00584">
    <property type="entry name" value="SecE"/>
    <property type="match status" value="1"/>
</dbReference>
<accession>A0A7S8C0X3</accession>
<evidence type="ECO:0000256" key="6">
    <source>
        <dbReference type="ARBA" id="ARBA00022989"/>
    </source>
</evidence>
<dbReference type="AlphaFoldDB" id="A0A7S8C0X3"/>
<keyword evidence="6 9" id="KW-1133">Transmembrane helix</keyword>
<keyword evidence="11" id="KW-1185">Reference proteome</keyword>
<comment type="function">
    <text evidence="9">Essential subunit of the Sec protein translocation channel SecYEG. Clamps together the 2 halves of SecY. May contact the channel plug during translocation.</text>
</comment>
<dbReference type="GO" id="GO:0006605">
    <property type="term" value="P:protein targeting"/>
    <property type="evidence" value="ECO:0007669"/>
    <property type="project" value="UniProtKB-UniRule"/>
</dbReference>
<dbReference type="KEGG" id="kmn:HW532_00375"/>
<evidence type="ECO:0000256" key="5">
    <source>
        <dbReference type="ARBA" id="ARBA00022927"/>
    </source>
</evidence>
<reference evidence="10 11" key="1">
    <citation type="submission" date="2020-06" db="EMBL/GenBank/DDBJ databases">
        <title>Genome sequence of 2 isolates from Red Sea Mangroves.</title>
        <authorList>
            <person name="Sefrji F."/>
            <person name="Michoud G."/>
            <person name="Merlino G."/>
            <person name="Daffonchio D."/>
        </authorList>
    </citation>
    <scope>NUCLEOTIDE SEQUENCE [LARGE SCALE GENOMIC DNA]</scope>
    <source>
        <strain evidence="10 11">R1DC25</strain>
    </source>
</reference>
<dbReference type="NCBIfam" id="TIGR00964">
    <property type="entry name" value="secE_bact"/>
    <property type="match status" value="1"/>
</dbReference>
<keyword evidence="5 9" id="KW-0653">Protein transport</keyword>
<dbReference type="Proteomes" id="UP000593594">
    <property type="component" value="Chromosome"/>
</dbReference>
<evidence type="ECO:0000256" key="9">
    <source>
        <dbReference type="HAMAP-Rule" id="MF_00422"/>
    </source>
</evidence>
<feature type="transmembrane region" description="Helical" evidence="9">
    <location>
        <begin position="35"/>
        <end position="61"/>
    </location>
</feature>
<name>A0A7S8C0X3_9HYPH</name>
<dbReference type="HAMAP" id="MF_00422">
    <property type="entry name" value="SecE"/>
    <property type="match status" value="1"/>
</dbReference>
<evidence type="ECO:0000256" key="2">
    <source>
        <dbReference type="ARBA" id="ARBA00022448"/>
    </source>
</evidence>
<dbReference type="GO" id="GO:0009306">
    <property type="term" value="P:protein secretion"/>
    <property type="evidence" value="ECO:0007669"/>
    <property type="project" value="UniProtKB-UniRule"/>
</dbReference>
<dbReference type="GO" id="GO:0065002">
    <property type="term" value="P:intracellular protein transmembrane transport"/>
    <property type="evidence" value="ECO:0007669"/>
    <property type="project" value="UniProtKB-UniRule"/>
</dbReference>
<organism evidence="10 11">
    <name type="scientific">Kaustia mangrovi</name>
    <dbReference type="NCBI Taxonomy" id="2593653"/>
    <lineage>
        <taxon>Bacteria</taxon>
        <taxon>Pseudomonadati</taxon>
        <taxon>Pseudomonadota</taxon>
        <taxon>Alphaproteobacteria</taxon>
        <taxon>Hyphomicrobiales</taxon>
        <taxon>Parvibaculaceae</taxon>
        <taxon>Kaustia</taxon>
    </lineage>
</organism>
<comment type="subcellular location">
    <subcellularLocation>
        <location evidence="9">Cell membrane</location>
        <topology evidence="9">Single-pass membrane protein</topology>
    </subcellularLocation>
    <subcellularLocation>
        <location evidence="1">Membrane</location>
    </subcellularLocation>
</comment>
<keyword evidence="3 9" id="KW-1003">Cell membrane</keyword>
<evidence type="ECO:0000256" key="8">
    <source>
        <dbReference type="ARBA" id="ARBA00023136"/>
    </source>
</evidence>
<comment type="similarity">
    <text evidence="9">Belongs to the SecE/SEC61-gamma family.</text>
</comment>
<dbReference type="EMBL" id="CP058214">
    <property type="protein sequence ID" value="QPC41327.1"/>
    <property type="molecule type" value="Genomic_DNA"/>
</dbReference>
<proteinExistence type="inferred from homology"/>
<evidence type="ECO:0000313" key="10">
    <source>
        <dbReference type="EMBL" id="QPC41327.1"/>
    </source>
</evidence>
<dbReference type="InterPro" id="IPR005807">
    <property type="entry name" value="SecE_bac"/>
</dbReference>
<evidence type="ECO:0000256" key="4">
    <source>
        <dbReference type="ARBA" id="ARBA00022692"/>
    </source>
</evidence>
<evidence type="ECO:0000256" key="3">
    <source>
        <dbReference type="ARBA" id="ARBA00022475"/>
    </source>
</evidence>